<protein>
    <submittedName>
        <fullName evidence="2">TldD/PmbA family protein</fullName>
    </submittedName>
</protein>
<dbReference type="EMBL" id="BAAAZA010000051">
    <property type="protein sequence ID" value="GAA3902823.1"/>
    <property type="molecule type" value="Genomic_DNA"/>
</dbReference>
<comment type="caution">
    <text evidence="2">The sequence shown here is derived from an EMBL/GenBank/DDBJ whole genome shotgun (WGS) entry which is preliminary data.</text>
</comment>
<dbReference type="InterPro" id="IPR035068">
    <property type="entry name" value="TldD/PmbA_N"/>
</dbReference>
<organism evidence="2 3">
    <name type="scientific">Streptomyces lannensis</name>
    <dbReference type="NCBI Taxonomy" id="766498"/>
    <lineage>
        <taxon>Bacteria</taxon>
        <taxon>Bacillati</taxon>
        <taxon>Actinomycetota</taxon>
        <taxon>Actinomycetes</taxon>
        <taxon>Kitasatosporales</taxon>
        <taxon>Streptomycetaceae</taxon>
        <taxon>Streptomyces</taxon>
    </lineage>
</organism>
<evidence type="ECO:0000259" key="1">
    <source>
        <dbReference type="Pfam" id="PF19289"/>
    </source>
</evidence>
<dbReference type="SUPFAM" id="SSF111283">
    <property type="entry name" value="Putative modulator of DNA gyrase, PmbA/TldD"/>
    <property type="match status" value="1"/>
</dbReference>
<proteinExistence type="predicted"/>
<dbReference type="InterPro" id="IPR036059">
    <property type="entry name" value="TldD/PmbA_sf"/>
</dbReference>
<sequence length="441" mass="47056">MSIDHRQVQSALDIMGPGTHVDLSQERTGLLRYARSRVTAQHSEERLRVRVRLTEGGRTALGTLETLEPTEVKALCDRLRSALALLPAHSDEPDASPRSASGTDPVAPKVAAATLGAGPADRHAWFSAVRDGLAGTAQLGGSIRHDVIHRVVADHSGLYREETLTKASLQAVAERDGRSSSVRLVHRDAARIDPTDVARRLLDDLTDLPERTPVRGTFRVLLRPQAVVTLLATYGYVALGAAGYAEGRTAVAGRMGSRVTSDLLTITDDGTDPAGLASGFDPEGTPRRLTRLVDNGVLTGVVSDLRRADVTGGSSTGHAVPAGWRFGADPSPSHLLLAGGENTEEELAAVCGTGLVISRLDYLRILHPKDTLVTGTTRDATYWIHDGEPVAWQPSVRLTFRMDEVLDTVLAVGSRRERGEAVFMESVVAPALLVDAGPISL</sequence>
<dbReference type="PANTHER" id="PTHR43666">
    <property type="entry name" value="TLDD PROTEIN"/>
    <property type="match status" value="1"/>
</dbReference>
<evidence type="ECO:0000313" key="3">
    <source>
        <dbReference type="Proteomes" id="UP001501563"/>
    </source>
</evidence>
<dbReference type="Gene3D" id="3.30.2290.10">
    <property type="entry name" value="PmbA/TldD superfamily"/>
    <property type="match status" value="1"/>
</dbReference>
<feature type="domain" description="Metalloprotease TldD/E C-terminal" evidence="1">
    <location>
        <begin position="216"/>
        <end position="435"/>
    </location>
</feature>
<keyword evidence="3" id="KW-1185">Reference proteome</keyword>
<accession>A0ABP7LNB6</accession>
<name>A0ABP7LNB6_9ACTN</name>
<dbReference type="Pfam" id="PF19289">
    <property type="entry name" value="PmbA_TldD_3rd"/>
    <property type="match status" value="1"/>
</dbReference>
<dbReference type="Proteomes" id="UP001501563">
    <property type="component" value="Unassembled WGS sequence"/>
</dbReference>
<reference evidence="3" key="1">
    <citation type="journal article" date="2019" name="Int. J. Syst. Evol. Microbiol.">
        <title>The Global Catalogue of Microorganisms (GCM) 10K type strain sequencing project: providing services to taxonomists for standard genome sequencing and annotation.</title>
        <authorList>
            <consortium name="The Broad Institute Genomics Platform"/>
            <consortium name="The Broad Institute Genome Sequencing Center for Infectious Disease"/>
            <person name="Wu L."/>
            <person name="Ma J."/>
        </authorList>
    </citation>
    <scope>NUCLEOTIDE SEQUENCE [LARGE SCALE GENOMIC DNA]</scope>
    <source>
        <strain evidence="3">JCM 16578</strain>
    </source>
</reference>
<gene>
    <name evidence="2" type="ORF">GCM10022207_84940</name>
</gene>
<dbReference type="PANTHER" id="PTHR43666:SF1">
    <property type="entry name" value="CONSERVED PROTEIN"/>
    <property type="match status" value="1"/>
</dbReference>
<dbReference type="InterPro" id="IPR045569">
    <property type="entry name" value="Metalloprtase-TldD/E_C"/>
</dbReference>
<evidence type="ECO:0000313" key="2">
    <source>
        <dbReference type="EMBL" id="GAA3902823.1"/>
    </source>
</evidence>
<dbReference type="RefSeq" id="WP_345554148.1">
    <property type="nucleotide sequence ID" value="NZ_BAAAZA010000051.1"/>
</dbReference>